<gene>
    <name evidence="2" type="ORF">PECUL_23A007662</name>
</gene>
<keyword evidence="1" id="KW-0175">Coiled coil</keyword>
<dbReference type="AlphaFoldDB" id="A0AAD1WD98"/>
<reference evidence="2" key="1">
    <citation type="submission" date="2022-03" db="EMBL/GenBank/DDBJ databases">
        <authorList>
            <person name="Alioto T."/>
            <person name="Alioto T."/>
            <person name="Gomez Garrido J."/>
        </authorList>
    </citation>
    <scope>NUCLEOTIDE SEQUENCE</scope>
</reference>
<sequence>MVSSGLGWSGESSVAIRLNNRKDSQGKNKVLPEWKRDCLPIFSFDTVEYKLTSKLSMDDTTASLESLELDARKIITDKELITTAQLQSSLRANLEEIKKELAVTADEMKVEIKQEINLLAGKLQKFEDQVNEMDFCVKNLKDECGKSQRRMLDLELKQKTQNQS</sequence>
<evidence type="ECO:0000256" key="1">
    <source>
        <dbReference type="SAM" id="Coils"/>
    </source>
</evidence>
<dbReference type="Proteomes" id="UP001295444">
    <property type="component" value="Chromosome 06"/>
</dbReference>
<keyword evidence="3" id="KW-1185">Reference proteome</keyword>
<protein>
    <submittedName>
        <fullName evidence="2">Uncharacterized protein</fullName>
    </submittedName>
</protein>
<feature type="coiled-coil region" evidence="1">
    <location>
        <begin position="87"/>
        <end position="157"/>
    </location>
</feature>
<accession>A0AAD1WD98</accession>
<evidence type="ECO:0000313" key="3">
    <source>
        <dbReference type="Proteomes" id="UP001295444"/>
    </source>
</evidence>
<evidence type="ECO:0000313" key="2">
    <source>
        <dbReference type="EMBL" id="CAH2299955.1"/>
    </source>
</evidence>
<name>A0AAD1WD98_PELCU</name>
<dbReference type="EMBL" id="OW240917">
    <property type="protein sequence ID" value="CAH2299955.1"/>
    <property type="molecule type" value="Genomic_DNA"/>
</dbReference>
<organism evidence="2 3">
    <name type="scientific">Pelobates cultripes</name>
    <name type="common">Western spadefoot toad</name>
    <dbReference type="NCBI Taxonomy" id="61616"/>
    <lineage>
        <taxon>Eukaryota</taxon>
        <taxon>Metazoa</taxon>
        <taxon>Chordata</taxon>
        <taxon>Craniata</taxon>
        <taxon>Vertebrata</taxon>
        <taxon>Euteleostomi</taxon>
        <taxon>Amphibia</taxon>
        <taxon>Batrachia</taxon>
        <taxon>Anura</taxon>
        <taxon>Pelobatoidea</taxon>
        <taxon>Pelobatidae</taxon>
        <taxon>Pelobates</taxon>
    </lineage>
</organism>
<proteinExistence type="predicted"/>